<feature type="coiled-coil region" evidence="1">
    <location>
        <begin position="278"/>
        <end position="305"/>
    </location>
</feature>
<dbReference type="EMBL" id="CP051140">
    <property type="protein sequence ID" value="QIW97133.1"/>
    <property type="molecule type" value="Genomic_DNA"/>
</dbReference>
<feature type="domain" description="Peroxisome membrane anchor protein Pex14p N-terminal" evidence="3">
    <location>
        <begin position="72"/>
        <end position="99"/>
    </location>
</feature>
<name>A0A6H0XQX7_9PEZI</name>
<feature type="region of interest" description="Disordered" evidence="2">
    <location>
        <begin position="1"/>
        <end position="68"/>
    </location>
</feature>
<dbReference type="Pfam" id="PF04695">
    <property type="entry name" value="Pex14_N"/>
    <property type="match status" value="1"/>
</dbReference>
<evidence type="ECO:0000313" key="5">
    <source>
        <dbReference type="Proteomes" id="UP000503462"/>
    </source>
</evidence>
<organism evidence="4 5">
    <name type="scientific">Peltaster fructicola</name>
    <dbReference type="NCBI Taxonomy" id="286661"/>
    <lineage>
        <taxon>Eukaryota</taxon>
        <taxon>Fungi</taxon>
        <taxon>Dikarya</taxon>
        <taxon>Ascomycota</taxon>
        <taxon>Pezizomycotina</taxon>
        <taxon>Dothideomycetes</taxon>
        <taxon>Dothideomycetes incertae sedis</taxon>
        <taxon>Peltaster</taxon>
    </lineage>
</organism>
<dbReference type="AlphaFoldDB" id="A0A6H0XQX7"/>
<dbReference type="Proteomes" id="UP000503462">
    <property type="component" value="Chromosome 2"/>
</dbReference>
<dbReference type="Gene3D" id="1.10.10.10">
    <property type="entry name" value="Winged helix-like DNA-binding domain superfamily/Winged helix DNA-binding domain"/>
    <property type="match status" value="1"/>
</dbReference>
<sequence>MSDKIEKIAVPAWQQANKAAQAEESKSTPSTDAKDTTGSTEVVATSSDLVAAKSTPLSEKAGAEQEQRKQIQAFLQDPAVKDQSTEKKRTFLKSKDMPAYLIDEELSIVRSNLEASEFAGFRTQTQSEEVPLTTQQQTPAPIITYPEFLANAHRPPPLITPTRVLATTYVASATAALAYAANTFLVKPMAAALTDSRHDLAMHSLYKVDDFNSRLEKLVSQIPKNPNSKDDETDSLAAEPTELFSRDQGTQTAEVIAQSDAQIHKVTILDPVAATKQAEKLQSIQKHLEEVLAGAEKESKAVEEREGNVRKLRHYLDSLSYGGSSVNIWSNVGGRFGWEQNVNEQQKEKEKREDAIEDLKKEIRGVKGVLLSAKRFPAVGRPAAGPAARAPA</sequence>
<evidence type="ECO:0000256" key="1">
    <source>
        <dbReference type="SAM" id="Coils"/>
    </source>
</evidence>
<dbReference type="InterPro" id="IPR006785">
    <property type="entry name" value="Pex14_N"/>
</dbReference>
<evidence type="ECO:0000259" key="3">
    <source>
        <dbReference type="Pfam" id="PF04695"/>
    </source>
</evidence>
<reference evidence="4 5" key="1">
    <citation type="journal article" date="2016" name="Sci. Rep.">
        <title>Peltaster fructicola genome reveals evolution from an invasive phytopathogen to an ectophytic parasite.</title>
        <authorList>
            <person name="Xu C."/>
            <person name="Chen H."/>
            <person name="Gleason M.L."/>
            <person name="Xu J.R."/>
            <person name="Liu H."/>
            <person name="Zhang R."/>
            <person name="Sun G."/>
        </authorList>
    </citation>
    <scope>NUCLEOTIDE SEQUENCE [LARGE SCALE GENOMIC DNA]</scope>
    <source>
        <strain evidence="4 5">LNHT1506</strain>
    </source>
</reference>
<keyword evidence="1" id="KW-0175">Coiled coil</keyword>
<dbReference type="InterPro" id="IPR036388">
    <property type="entry name" value="WH-like_DNA-bd_sf"/>
</dbReference>
<dbReference type="OrthoDB" id="441517at2759"/>
<proteinExistence type="predicted"/>
<evidence type="ECO:0000256" key="2">
    <source>
        <dbReference type="SAM" id="MobiDB-lite"/>
    </source>
</evidence>
<gene>
    <name evidence="4" type="ORF">AMS68_002651</name>
</gene>
<keyword evidence="5" id="KW-1185">Reference proteome</keyword>
<evidence type="ECO:0000313" key="4">
    <source>
        <dbReference type="EMBL" id="QIW97133.1"/>
    </source>
</evidence>
<accession>A0A6H0XQX7</accession>
<protein>
    <recommendedName>
        <fullName evidence="3">Peroxisome membrane anchor protein Pex14p N-terminal domain-containing protein</fullName>
    </recommendedName>
</protein>
<feature type="compositionally biased region" description="Polar residues" evidence="2">
    <location>
        <begin position="27"/>
        <end position="48"/>
    </location>
</feature>